<feature type="region of interest" description="Disordered" evidence="1">
    <location>
        <begin position="1"/>
        <end position="20"/>
    </location>
</feature>
<gene>
    <name evidence="2" type="ORF">SVUK_LOCUS632</name>
</gene>
<keyword evidence="3" id="KW-1185">Reference proteome</keyword>
<dbReference type="Proteomes" id="UP000270094">
    <property type="component" value="Unassembled WGS sequence"/>
</dbReference>
<evidence type="ECO:0000313" key="2">
    <source>
        <dbReference type="EMBL" id="VDM65634.1"/>
    </source>
</evidence>
<protein>
    <submittedName>
        <fullName evidence="2">Uncharacterized protein</fullName>
    </submittedName>
</protein>
<evidence type="ECO:0000256" key="1">
    <source>
        <dbReference type="SAM" id="MobiDB-lite"/>
    </source>
</evidence>
<reference evidence="2 3" key="1">
    <citation type="submission" date="2018-11" db="EMBL/GenBank/DDBJ databases">
        <authorList>
            <consortium name="Pathogen Informatics"/>
        </authorList>
    </citation>
    <scope>NUCLEOTIDE SEQUENCE [LARGE SCALE GENOMIC DNA]</scope>
</reference>
<dbReference type="AlphaFoldDB" id="A0A3P7IJ85"/>
<proteinExistence type="predicted"/>
<organism evidence="2 3">
    <name type="scientific">Strongylus vulgaris</name>
    <name type="common">Blood worm</name>
    <dbReference type="NCBI Taxonomy" id="40348"/>
    <lineage>
        <taxon>Eukaryota</taxon>
        <taxon>Metazoa</taxon>
        <taxon>Ecdysozoa</taxon>
        <taxon>Nematoda</taxon>
        <taxon>Chromadorea</taxon>
        <taxon>Rhabditida</taxon>
        <taxon>Rhabditina</taxon>
        <taxon>Rhabditomorpha</taxon>
        <taxon>Strongyloidea</taxon>
        <taxon>Strongylidae</taxon>
        <taxon>Strongylus</taxon>
    </lineage>
</organism>
<dbReference type="EMBL" id="UYYB01001085">
    <property type="protein sequence ID" value="VDM65634.1"/>
    <property type="molecule type" value="Genomic_DNA"/>
</dbReference>
<sequence length="118" mass="13424">MPSTSDPSYRLARLRSQTKSRRMPDYGKLEIFCVCVSRAVASQRRYGGRMLDEEPVYGSNHLGVRLSNSRPTQIVQAHNAQLIHEDAQINYMQQPSNRRRQTARAADTSLLVSHLPID</sequence>
<name>A0A3P7IJ85_STRVU</name>
<evidence type="ECO:0000313" key="3">
    <source>
        <dbReference type="Proteomes" id="UP000270094"/>
    </source>
</evidence>
<accession>A0A3P7IJ85</accession>